<evidence type="ECO:0000313" key="4">
    <source>
        <dbReference type="Proteomes" id="UP000472335"/>
    </source>
</evidence>
<dbReference type="Pfam" id="PF13676">
    <property type="entry name" value="TIR_2"/>
    <property type="match status" value="1"/>
</dbReference>
<dbReference type="Gene3D" id="3.40.50.10140">
    <property type="entry name" value="Toll/interleukin-1 receptor homology (TIR) domain"/>
    <property type="match status" value="1"/>
</dbReference>
<evidence type="ECO:0000256" key="1">
    <source>
        <dbReference type="SAM" id="MobiDB-lite"/>
    </source>
</evidence>
<protein>
    <submittedName>
        <fullName evidence="3">Toll/interleukin-1 receptor domain-containing protein</fullName>
    </submittedName>
</protein>
<dbReference type="PROSITE" id="PS50104">
    <property type="entry name" value="TIR"/>
    <property type="match status" value="1"/>
</dbReference>
<gene>
    <name evidence="3" type="ORF">G5C60_27860</name>
</gene>
<accession>A0A6G4VB81</accession>
<reference evidence="3 4" key="1">
    <citation type="submission" date="2020-02" db="EMBL/GenBank/DDBJ databases">
        <title>Whole-genome analyses of novel actinobacteria.</title>
        <authorList>
            <person name="Sahin N."/>
            <person name="Gencbay T."/>
        </authorList>
    </citation>
    <scope>NUCLEOTIDE SEQUENCE [LARGE SCALE GENOMIC DNA]</scope>
    <source>
        <strain evidence="3 4">HC44</strain>
    </source>
</reference>
<dbReference type="AlphaFoldDB" id="A0A6G4VB81"/>
<feature type="domain" description="TIR" evidence="2">
    <location>
        <begin position="1"/>
        <end position="147"/>
    </location>
</feature>
<sequence length="247" mass="27049">MPHIFINYRTGDGEQVATTLDSVLKARFGKERIYRASRSIAPGAFFDDDLIRNVRRTGVLLAVMGPGWAAHPALRREDDWVRKEILEALRCGIPVIPVLVGRRTERPTKADLPEPLARIADCQSLRYDHQNHDTDVQRIGDALADQVPELAAADRDVSETSAPGSVRNTARDVHDSTLLQTGPVNGDAAIKTNGPHSPIRIGPGDTNHHSVHQAGDGANYVAGGNEGGIHQNFGASPRRERREDEER</sequence>
<dbReference type="EMBL" id="JAAKZY010000100">
    <property type="protein sequence ID" value="NGO11316.1"/>
    <property type="molecule type" value="Genomic_DNA"/>
</dbReference>
<dbReference type="Proteomes" id="UP000472335">
    <property type="component" value="Unassembled WGS sequence"/>
</dbReference>
<feature type="region of interest" description="Disordered" evidence="1">
    <location>
        <begin position="152"/>
        <end position="247"/>
    </location>
</feature>
<dbReference type="InterPro" id="IPR035897">
    <property type="entry name" value="Toll_tir_struct_dom_sf"/>
</dbReference>
<keyword evidence="3" id="KW-0675">Receptor</keyword>
<feature type="compositionally biased region" description="Polar residues" evidence="1">
    <location>
        <begin position="159"/>
        <end position="168"/>
    </location>
</feature>
<keyword evidence="4" id="KW-1185">Reference proteome</keyword>
<dbReference type="RefSeq" id="WP_165263683.1">
    <property type="nucleotide sequence ID" value="NZ_JAAKZY010000100.1"/>
</dbReference>
<comment type="caution">
    <text evidence="3">The sequence shown here is derived from an EMBL/GenBank/DDBJ whole genome shotgun (WGS) entry which is preliminary data.</text>
</comment>
<evidence type="ECO:0000313" key="3">
    <source>
        <dbReference type="EMBL" id="NGO11316.1"/>
    </source>
</evidence>
<dbReference type="GO" id="GO:0007165">
    <property type="term" value="P:signal transduction"/>
    <property type="evidence" value="ECO:0007669"/>
    <property type="project" value="InterPro"/>
</dbReference>
<evidence type="ECO:0000259" key="2">
    <source>
        <dbReference type="PROSITE" id="PS50104"/>
    </source>
</evidence>
<name>A0A6G4VB81_9ACTN</name>
<proteinExistence type="predicted"/>
<organism evidence="3 4">
    <name type="scientific">Streptomyces scabichelini</name>
    <dbReference type="NCBI Taxonomy" id="2711217"/>
    <lineage>
        <taxon>Bacteria</taxon>
        <taxon>Bacillati</taxon>
        <taxon>Actinomycetota</taxon>
        <taxon>Actinomycetes</taxon>
        <taxon>Kitasatosporales</taxon>
        <taxon>Streptomycetaceae</taxon>
        <taxon>Streptomyces</taxon>
    </lineage>
</organism>
<dbReference type="InterPro" id="IPR000157">
    <property type="entry name" value="TIR_dom"/>
</dbReference>
<dbReference type="SUPFAM" id="SSF52200">
    <property type="entry name" value="Toll/Interleukin receptor TIR domain"/>
    <property type="match status" value="1"/>
</dbReference>
<feature type="compositionally biased region" description="Basic and acidic residues" evidence="1">
    <location>
        <begin position="237"/>
        <end position="247"/>
    </location>
</feature>